<evidence type="ECO:0000256" key="6">
    <source>
        <dbReference type="PROSITE-ProRule" id="PRU00221"/>
    </source>
</evidence>
<dbReference type="Pfam" id="PF00400">
    <property type="entry name" value="WD40"/>
    <property type="match status" value="5"/>
</dbReference>
<evidence type="ECO:0000256" key="2">
    <source>
        <dbReference type="ARBA" id="ARBA00022574"/>
    </source>
</evidence>
<proteinExistence type="inferred from homology"/>
<dbReference type="InterPro" id="IPR001680">
    <property type="entry name" value="WD40_rpt"/>
</dbReference>
<feature type="repeat" description="WD" evidence="6">
    <location>
        <begin position="99"/>
        <end position="133"/>
    </location>
</feature>
<dbReference type="InterPro" id="IPR019775">
    <property type="entry name" value="WD40_repeat_CS"/>
</dbReference>
<dbReference type="PRINTS" id="PR00320">
    <property type="entry name" value="GPROTEINBRPT"/>
</dbReference>
<feature type="repeat" description="WD" evidence="6">
    <location>
        <begin position="382"/>
        <end position="416"/>
    </location>
</feature>
<keyword evidence="3" id="KW-0677">Repeat</keyword>
<dbReference type="InterPro" id="IPR051865">
    <property type="entry name" value="WD-repeat_CDT2_adapter"/>
</dbReference>
<evidence type="ECO:0000256" key="4">
    <source>
        <dbReference type="ARBA" id="ARBA00022786"/>
    </source>
</evidence>
<evidence type="ECO:0000313" key="7">
    <source>
        <dbReference type="EMBL" id="CAK8694985.1"/>
    </source>
</evidence>
<comment type="similarity">
    <text evidence="5">Belongs to the WD repeat cdt2 family.</text>
</comment>
<dbReference type="InterPro" id="IPR020472">
    <property type="entry name" value="WD40_PAC1"/>
</dbReference>
<dbReference type="InterPro" id="IPR036322">
    <property type="entry name" value="WD40_repeat_dom_sf"/>
</dbReference>
<keyword evidence="8" id="KW-1185">Reference proteome</keyword>
<keyword evidence="4" id="KW-0833">Ubl conjugation pathway</keyword>
<reference evidence="7 8" key="1">
    <citation type="submission" date="2024-02" db="EMBL/GenBank/DDBJ databases">
        <authorList>
            <person name="Daric V."/>
            <person name="Darras S."/>
        </authorList>
    </citation>
    <scope>NUCLEOTIDE SEQUENCE [LARGE SCALE GENOMIC DNA]</scope>
</reference>
<dbReference type="Proteomes" id="UP001642483">
    <property type="component" value="Unassembled WGS sequence"/>
</dbReference>
<dbReference type="PANTHER" id="PTHR22852:SF0">
    <property type="entry name" value="DENTICLELESS PROTEIN HOMOLOG"/>
    <property type="match status" value="1"/>
</dbReference>
<evidence type="ECO:0000256" key="3">
    <source>
        <dbReference type="ARBA" id="ARBA00022737"/>
    </source>
</evidence>
<keyword evidence="2 6" id="KW-0853">WD repeat</keyword>
<dbReference type="EMBL" id="CAWYQH010000141">
    <property type="protein sequence ID" value="CAK8694985.1"/>
    <property type="molecule type" value="Genomic_DNA"/>
</dbReference>
<dbReference type="PROSITE" id="PS50082">
    <property type="entry name" value="WD_REPEATS_2"/>
    <property type="match status" value="4"/>
</dbReference>
<dbReference type="PROSITE" id="PS50294">
    <property type="entry name" value="WD_REPEATS_REGION"/>
    <property type="match status" value="2"/>
</dbReference>
<feature type="repeat" description="WD" evidence="6">
    <location>
        <begin position="142"/>
        <end position="175"/>
    </location>
</feature>
<comment type="caution">
    <text evidence="7">The sequence shown here is derived from an EMBL/GenBank/DDBJ whole genome shotgun (WGS) entry which is preliminary data.</text>
</comment>
<feature type="repeat" description="WD" evidence="6">
    <location>
        <begin position="219"/>
        <end position="260"/>
    </location>
</feature>
<sequence length="595" mass="66521">MWTYNREIHFASPAYRKTWHLMEAAVQESLLENFCNNNEDKRAITDAHAVDIPPYACEFSTSKRNLCLIADEEGYISFMDISDTPDNFEGKSLKIINSWQTHNNAVFDIACAHNSSKFATASGDTTAILWDMECPRQQLNVFHGHSCSLKSICINPHNTNILATGSRDGNVLIWDCRCSKSGATQAVIRIQSAHAINDALTPQRKRRRKIATKLISQLVKDSRQTVTSVIFQDSNTLISSGAMDGALKLWDLRKPYLVKPSGSGVIGGSNKESLPKECIKYSGTSNRRRGYTSLKLDSTRSKLFASCTDNTVYEYHLGNAVTLDTRQPIHKYTGHYSSSFYVRITLSPDDIFLLSGCDEEKAFIWKTIGQKQEEVLPSHSMTSSGMEQVTSVAWSPQDWTKIITCSDDCVVRLWKLPTSFPSTKQKDGYCERLAQSLNSGKQKEERSDCKHEQEIGLLETNATVTTPTQKIKFTLSDSGGKVVQSSLKKWVKYKESVKTVNGKTKAARQLNVEGAAPSIPVVIDKENLPNSTLTKTITSCHQSSFSPKRSAMESLQNNIPSYNNSGKKRNMRCDVISNKSPSRIEHYFSTKPKNV</sequence>
<dbReference type="SUPFAM" id="SSF50978">
    <property type="entry name" value="WD40 repeat-like"/>
    <property type="match status" value="1"/>
</dbReference>
<accession>A0ABP0GTE0</accession>
<protein>
    <recommendedName>
        <fullName evidence="9">Denticleless protein-like protein</fullName>
    </recommendedName>
</protein>
<dbReference type="PROSITE" id="PS00678">
    <property type="entry name" value="WD_REPEATS_1"/>
    <property type="match status" value="1"/>
</dbReference>
<evidence type="ECO:0000256" key="5">
    <source>
        <dbReference type="ARBA" id="ARBA00038344"/>
    </source>
</evidence>
<organism evidence="7 8">
    <name type="scientific">Clavelina lepadiformis</name>
    <name type="common">Light-bulb sea squirt</name>
    <name type="synonym">Ascidia lepadiformis</name>
    <dbReference type="NCBI Taxonomy" id="159417"/>
    <lineage>
        <taxon>Eukaryota</taxon>
        <taxon>Metazoa</taxon>
        <taxon>Chordata</taxon>
        <taxon>Tunicata</taxon>
        <taxon>Ascidiacea</taxon>
        <taxon>Aplousobranchia</taxon>
        <taxon>Clavelinidae</taxon>
        <taxon>Clavelina</taxon>
    </lineage>
</organism>
<comment type="pathway">
    <text evidence="1">Protein modification; protein ubiquitination.</text>
</comment>
<dbReference type="SMART" id="SM00320">
    <property type="entry name" value="WD40"/>
    <property type="match status" value="6"/>
</dbReference>
<dbReference type="Gene3D" id="2.130.10.10">
    <property type="entry name" value="YVTN repeat-like/Quinoprotein amine dehydrogenase"/>
    <property type="match status" value="2"/>
</dbReference>
<dbReference type="PANTHER" id="PTHR22852">
    <property type="entry name" value="LETHAL 2 DENTICLELESS PROTEIN RETINOIC ACID-REGULATED NUCLEAR MATRIX-ASSOCIATED PROTEIN"/>
    <property type="match status" value="1"/>
</dbReference>
<evidence type="ECO:0000256" key="1">
    <source>
        <dbReference type="ARBA" id="ARBA00004906"/>
    </source>
</evidence>
<evidence type="ECO:0000313" key="8">
    <source>
        <dbReference type="Proteomes" id="UP001642483"/>
    </source>
</evidence>
<gene>
    <name evidence="7" type="ORF">CVLEPA_LOCUS28296</name>
</gene>
<evidence type="ECO:0008006" key="9">
    <source>
        <dbReference type="Google" id="ProtNLM"/>
    </source>
</evidence>
<name>A0ABP0GTE0_CLALP</name>
<dbReference type="InterPro" id="IPR015943">
    <property type="entry name" value="WD40/YVTN_repeat-like_dom_sf"/>
</dbReference>